<dbReference type="GO" id="GO:0016020">
    <property type="term" value="C:membrane"/>
    <property type="evidence" value="ECO:0007669"/>
    <property type="project" value="UniProtKB-SubCell"/>
</dbReference>
<accession>A0A433V3U7</accession>
<evidence type="ECO:0000256" key="1">
    <source>
        <dbReference type="ARBA" id="ARBA00004167"/>
    </source>
</evidence>
<evidence type="ECO:0000256" key="7">
    <source>
        <dbReference type="SAM" id="MobiDB-lite"/>
    </source>
</evidence>
<keyword evidence="6" id="KW-0175">Coiled coil</keyword>
<evidence type="ECO:0000259" key="9">
    <source>
        <dbReference type="Pfam" id="PF26002"/>
    </source>
</evidence>
<sequence>MTKLDNYQLNGRNANKKHKNSIKLLESNKSITEPKAPKPPAKKLVEQTDTRSFEQSVVLRQSPVWSRVIMGTLVGTACIGIAWACIAKIEQAVPAVGQLKPEGSVKEVQAPVGGVVKEVYVKDGQKVKPGDLLLVFDSTATNAELNSMQKIRNGLMQENQIYRQLIQTNSTVSVSGKGLGISLSPEANSLLKNRTALLTENELLRKELTNSDNISKFGSDEQFRLQTARRELDGRSNASRLEVEQIRRLLAQNSIKITDTQASLAIETEITTKLAPLAKEGAIAQLQYLQQDKKVQNLKAQVAQLLEEQQRLQLDIQQGQQEVKNTVTISHKNVLEKITNNKNRIAEIESQFTKILLDNEKKLAEINSKISQVQLNAKYEKLRAPIAGTIFDLQSGSSGFVTRPSEKLLSIVPDDQFIAEAYITNKDIGFVREGMKVDVRIDSFPFNEFGDIKGEITWIASDALAPDETHRYYRFPIKIKLNQQSLNVKGRKISLQSGMSVTANIKVREERSVISMFTELFTKQIESLKEVR</sequence>
<organism evidence="10 11">
    <name type="scientific">Dulcicalothrix desertica PCC 7102</name>
    <dbReference type="NCBI Taxonomy" id="232991"/>
    <lineage>
        <taxon>Bacteria</taxon>
        <taxon>Bacillati</taxon>
        <taxon>Cyanobacteriota</taxon>
        <taxon>Cyanophyceae</taxon>
        <taxon>Nostocales</taxon>
        <taxon>Calotrichaceae</taxon>
        <taxon>Dulcicalothrix</taxon>
    </lineage>
</organism>
<name>A0A433V3U7_9CYAN</name>
<evidence type="ECO:0000313" key="11">
    <source>
        <dbReference type="Proteomes" id="UP000271624"/>
    </source>
</evidence>
<evidence type="ECO:0000259" key="8">
    <source>
        <dbReference type="Pfam" id="PF25973"/>
    </source>
</evidence>
<dbReference type="Gene3D" id="2.40.50.100">
    <property type="match status" value="1"/>
</dbReference>
<keyword evidence="4" id="KW-1133">Transmembrane helix</keyword>
<dbReference type="PRINTS" id="PR01490">
    <property type="entry name" value="RTXTOXIND"/>
</dbReference>
<feature type="domain" description="AprE-like beta-barrel" evidence="9">
    <location>
        <begin position="418"/>
        <end position="507"/>
    </location>
</feature>
<dbReference type="InterPro" id="IPR058982">
    <property type="entry name" value="Beta-barrel_AprE"/>
</dbReference>
<evidence type="ECO:0000256" key="6">
    <source>
        <dbReference type="SAM" id="Coils"/>
    </source>
</evidence>
<dbReference type="Pfam" id="PF26002">
    <property type="entry name" value="Beta-barrel_AprE"/>
    <property type="match status" value="1"/>
</dbReference>
<feature type="coiled-coil region" evidence="6">
    <location>
        <begin position="288"/>
        <end position="351"/>
    </location>
</feature>
<dbReference type="AlphaFoldDB" id="A0A433V3U7"/>
<evidence type="ECO:0000256" key="2">
    <source>
        <dbReference type="ARBA" id="ARBA00009477"/>
    </source>
</evidence>
<dbReference type="InterPro" id="IPR050739">
    <property type="entry name" value="MFP"/>
</dbReference>
<dbReference type="InterPro" id="IPR058647">
    <property type="entry name" value="BSH_CzcB-like"/>
</dbReference>
<evidence type="ECO:0000256" key="5">
    <source>
        <dbReference type="ARBA" id="ARBA00023136"/>
    </source>
</evidence>
<evidence type="ECO:0000256" key="4">
    <source>
        <dbReference type="ARBA" id="ARBA00022989"/>
    </source>
</evidence>
<comment type="caution">
    <text evidence="10">The sequence shown here is derived from an EMBL/GenBank/DDBJ whole genome shotgun (WGS) entry which is preliminary data.</text>
</comment>
<dbReference type="Gene3D" id="2.40.30.170">
    <property type="match status" value="1"/>
</dbReference>
<reference evidence="10" key="1">
    <citation type="submission" date="2018-12" db="EMBL/GenBank/DDBJ databases">
        <authorList>
            <person name="Will S."/>
            <person name="Neumann-Schaal M."/>
            <person name="Henke P."/>
        </authorList>
    </citation>
    <scope>NUCLEOTIDE SEQUENCE</scope>
    <source>
        <strain evidence="10">PCC 7102</strain>
    </source>
</reference>
<dbReference type="OrthoDB" id="553569at2"/>
<dbReference type="RefSeq" id="WP_127085297.1">
    <property type="nucleotide sequence ID" value="NZ_RSCL01000022.1"/>
</dbReference>
<feature type="domain" description="CzcB-like barrel-sandwich hybrid" evidence="8">
    <location>
        <begin position="106"/>
        <end position="391"/>
    </location>
</feature>
<comment type="subcellular location">
    <subcellularLocation>
        <location evidence="1">Membrane</location>
        <topology evidence="1">Single-pass membrane protein</topology>
    </subcellularLocation>
</comment>
<dbReference type="PANTHER" id="PTHR30386:SF26">
    <property type="entry name" value="TRANSPORT PROTEIN COMB"/>
    <property type="match status" value="1"/>
</dbReference>
<gene>
    <name evidence="10" type="ORF">DSM106972_071750</name>
</gene>
<dbReference type="EMBL" id="RSCL01000022">
    <property type="protein sequence ID" value="RUT00766.1"/>
    <property type="molecule type" value="Genomic_DNA"/>
</dbReference>
<evidence type="ECO:0000256" key="3">
    <source>
        <dbReference type="ARBA" id="ARBA00022692"/>
    </source>
</evidence>
<proteinExistence type="inferred from homology"/>
<reference evidence="10" key="2">
    <citation type="journal article" date="2019" name="Genome Biol. Evol.">
        <title>Day and night: Metabolic profiles and evolutionary relationships of six axenic non-marine cyanobacteria.</title>
        <authorList>
            <person name="Will S.E."/>
            <person name="Henke P."/>
            <person name="Boedeker C."/>
            <person name="Huang S."/>
            <person name="Brinkmann H."/>
            <person name="Rohde M."/>
            <person name="Jarek M."/>
            <person name="Friedl T."/>
            <person name="Seufert S."/>
            <person name="Schumacher M."/>
            <person name="Overmann J."/>
            <person name="Neumann-Schaal M."/>
            <person name="Petersen J."/>
        </authorList>
    </citation>
    <scope>NUCLEOTIDE SEQUENCE [LARGE SCALE GENOMIC DNA]</scope>
    <source>
        <strain evidence="10">PCC 7102</strain>
    </source>
</reference>
<feature type="region of interest" description="Disordered" evidence="7">
    <location>
        <begin position="18"/>
        <end position="48"/>
    </location>
</feature>
<dbReference type="Pfam" id="PF25973">
    <property type="entry name" value="BSH_CzcB"/>
    <property type="match status" value="1"/>
</dbReference>
<dbReference type="PANTHER" id="PTHR30386">
    <property type="entry name" value="MEMBRANE FUSION SUBUNIT OF EMRAB-TOLC MULTIDRUG EFFLUX PUMP"/>
    <property type="match status" value="1"/>
</dbReference>
<keyword evidence="3" id="KW-0812">Transmembrane</keyword>
<dbReference type="SUPFAM" id="SSF111369">
    <property type="entry name" value="HlyD-like secretion proteins"/>
    <property type="match status" value="1"/>
</dbReference>
<keyword evidence="5" id="KW-0472">Membrane</keyword>
<keyword evidence="11" id="KW-1185">Reference proteome</keyword>
<dbReference type="Proteomes" id="UP000271624">
    <property type="component" value="Unassembled WGS sequence"/>
</dbReference>
<protein>
    <submittedName>
        <fullName evidence="10">RTX toxin transporter</fullName>
    </submittedName>
</protein>
<comment type="similarity">
    <text evidence="2">Belongs to the membrane fusion protein (MFP) (TC 8.A.1) family.</text>
</comment>
<evidence type="ECO:0000313" key="10">
    <source>
        <dbReference type="EMBL" id="RUT00766.1"/>
    </source>
</evidence>